<dbReference type="EMBL" id="AP017928">
    <property type="protein sequence ID" value="BBA33891.1"/>
    <property type="molecule type" value="Genomic_DNA"/>
</dbReference>
<reference evidence="1 2" key="1">
    <citation type="submission" date="2016-12" db="EMBL/GenBank/DDBJ databases">
        <title>Genome sequencing of Methylocaldum marinum.</title>
        <authorList>
            <person name="Takeuchi M."/>
            <person name="Kamagata Y."/>
            <person name="Hiraoka S."/>
            <person name="Oshima K."/>
            <person name="Hattori M."/>
            <person name="Iwasaki W."/>
        </authorList>
    </citation>
    <scope>NUCLEOTIDE SEQUENCE [LARGE SCALE GENOMIC DNA]</scope>
    <source>
        <strain evidence="1 2">S8</strain>
    </source>
</reference>
<gene>
    <name evidence="1" type="ORF">sS8_1937</name>
</gene>
<keyword evidence="2" id="KW-1185">Reference proteome</keyword>
<dbReference type="InterPro" id="IPR015422">
    <property type="entry name" value="PyrdxlP-dep_Trfase_small"/>
</dbReference>
<dbReference type="Gene3D" id="3.90.1150.10">
    <property type="entry name" value="Aspartate Aminotransferase, domain 1"/>
    <property type="match status" value="1"/>
</dbReference>
<dbReference type="AlphaFoldDB" id="A0A250KSF0"/>
<dbReference type="PANTHER" id="PTHR46577:SF1">
    <property type="entry name" value="HTH-TYPE TRANSCRIPTIONAL REGULATORY PROTEIN GABR"/>
    <property type="match status" value="1"/>
</dbReference>
<protein>
    <submittedName>
        <fullName evidence="1">GntR family regulatory protein 21</fullName>
    </submittedName>
</protein>
<dbReference type="Proteomes" id="UP000266313">
    <property type="component" value="Chromosome"/>
</dbReference>
<dbReference type="KEGG" id="mmai:sS8_1937"/>
<dbReference type="PANTHER" id="PTHR46577">
    <property type="entry name" value="HTH-TYPE TRANSCRIPTIONAL REGULATORY PROTEIN GABR"/>
    <property type="match status" value="1"/>
</dbReference>
<organism evidence="1 2">
    <name type="scientific">Methylocaldum marinum</name>
    <dbReference type="NCBI Taxonomy" id="1432792"/>
    <lineage>
        <taxon>Bacteria</taxon>
        <taxon>Pseudomonadati</taxon>
        <taxon>Pseudomonadota</taxon>
        <taxon>Gammaproteobacteria</taxon>
        <taxon>Methylococcales</taxon>
        <taxon>Methylococcaceae</taxon>
        <taxon>Methylocaldum</taxon>
    </lineage>
</organism>
<dbReference type="SUPFAM" id="SSF53383">
    <property type="entry name" value="PLP-dependent transferases"/>
    <property type="match status" value="1"/>
</dbReference>
<name>A0A250KSF0_9GAMM</name>
<evidence type="ECO:0000313" key="2">
    <source>
        <dbReference type="Proteomes" id="UP000266313"/>
    </source>
</evidence>
<evidence type="ECO:0000313" key="1">
    <source>
        <dbReference type="EMBL" id="BBA33891.1"/>
    </source>
</evidence>
<dbReference type="InterPro" id="IPR015424">
    <property type="entry name" value="PyrdxlP-dep_Trfase"/>
</dbReference>
<accession>A0A250KSF0</accession>
<dbReference type="InterPro" id="IPR051446">
    <property type="entry name" value="HTH_trans_reg/aminotransferase"/>
</dbReference>
<proteinExistence type="predicted"/>
<sequence>MGLHLAVKLSREIPATELARAAAADGIRLYALERYAVEKPAPNGLVLGYGMIRSDRIGAAIEQLARIMSYLE</sequence>